<dbReference type="Gene3D" id="3.90.960.10">
    <property type="entry name" value="YbaK/aminoacyl-tRNA synthetase-associated domain"/>
    <property type="match status" value="1"/>
</dbReference>
<accession>A0A4Y4DWE1</accession>
<evidence type="ECO:0000259" key="1">
    <source>
        <dbReference type="Pfam" id="PF04073"/>
    </source>
</evidence>
<dbReference type="AlphaFoldDB" id="A0A4Y4DWE1"/>
<comment type="caution">
    <text evidence="2">The sequence shown here is derived from an EMBL/GenBank/DDBJ whole genome shotgun (WGS) entry which is preliminary data.</text>
</comment>
<evidence type="ECO:0000313" key="2">
    <source>
        <dbReference type="EMBL" id="GED07925.1"/>
    </source>
</evidence>
<dbReference type="InterPro" id="IPR007214">
    <property type="entry name" value="YbaK/aa-tRNA-synth-assoc-dom"/>
</dbReference>
<dbReference type="SUPFAM" id="SSF55826">
    <property type="entry name" value="YbaK/ProRS associated domain"/>
    <property type="match status" value="1"/>
</dbReference>
<feature type="domain" description="YbaK/aminoacyl-tRNA synthetase-associated" evidence="1">
    <location>
        <begin position="1"/>
        <end position="55"/>
    </location>
</feature>
<dbReference type="InterPro" id="IPR036754">
    <property type="entry name" value="YbaK/aa-tRNA-synt-asso_dom_sf"/>
</dbReference>
<keyword evidence="3" id="KW-1185">Reference proteome</keyword>
<name>A0A4Y4DWE1_GLUUR</name>
<dbReference type="EMBL" id="BJNY01000033">
    <property type="protein sequence ID" value="GED07925.1"/>
    <property type="molecule type" value="Genomic_DNA"/>
</dbReference>
<proteinExistence type="predicted"/>
<protein>
    <recommendedName>
        <fullName evidence="1">YbaK/aminoacyl-tRNA synthetase-associated domain-containing protein</fullName>
    </recommendedName>
</protein>
<reference evidence="2 3" key="1">
    <citation type="submission" date="2019-06" db="EMBL/GenBank/DDBJ databases">
        <title>Whole genome shotgun sequence of Glutamicibacter uratoxydans NBRC 15515.</title>
        <authorList>
            <person name="Hosoyama A."/>
            <person name="Uohara A."/>
            <person name="Ohji S."/>
            <person name="Ichikawa N."/>
        </authorList>
    </citation>
    <scope>NUCLEOTIDE SEQUENCE [LARGE SCALE GENOMIC DNA]</scope>
    <source>
        <strain evidence="2 3">NBRC 15515</strain>
    </source>
</reference>
<evidence type="ECO:0000313" key="3">
    <source>
        <dbReference type="Proteomes" id="UP000316612"/>
    </source>
</evidence>
<dbReference type="GO" id="GO:0002161">
    <property type="term" value="F:aminoacyl-tRNA deacylase activity"/>
    <property type="evidence" value="ECO:0007669"/>
    <property type="project" value="InterPro"/>
</dbReference>
<sequence>MAPPEVLIQLDMESGGVSPFGLPAEWTLLVDPAVSQAEELIVGSGIRTSKLLVSGYSLSQIPGAKTCAITRQ</sequence>
<organism evidence="2 3">
    <name type="scientific">Glutamicibacter uratoxydans</name>
    <name type="common">Arthrobacter uratoxydans</name>
    <dbReference type="NCBI Taxonomy" id="43667"/>
    <lineage>
        <taxon>Bacteria</taxon>
        <taxon>Bacillati</taxon>
        <taxon>Actinomycetota</taxon>
        <taxon>Actinomycetes</taxon>
        <taxon>Micrococcales</taxon>
        <taxon>Micrococcaceae</taxon>
        <taxon>Glutamicibacter</taxon>
    </lineage>
</organism>
<dbReference type="Proteomes" id="UP000316612">
    <property type="component" value="Unassembled WGS sequence"/>
</dbReference>
<dbReference type="Pfam" id="PF04073">
    <property type="entry name" value="tRNA_edit"/>
    <property type="match status" value="1"/>
</dbReference>
<gene>
    <name evidence="2" type="ORF">AUR04nite_34570</name>
</gene>